<comment type="caution">
    <text evidence="1">The sequence shown here is derived from an EMBL/GenBank/DDBJ whole genome shotgun (WGS) entry which is preliminary data.</text>
</comment>
<protein>
    <recommendedName>
        <fullName evidence="3">Secreted protein</fullName>
    </recommendedName>
</protein>
<organism evidence="1 2">
    <name type="scientific">Aspergillus lucknowensis</name>
    <dbReference type="NCBI Taxonomy" id="176173"/>
    <lineage>
        <taxon>Eukaryota</taxon>
        <taxon>Fungi</taxon>
        <taxon>Dikarya</taxon>
        <taxon>Ascomycota</taxon>
        <taxon>Pezizomycotina</taxon>
        <taxon>Eurotiomycetes</taxon>
        <taxon>Eurotiomycetidae</taxon>
        <taxon>Eurotiales</taxon>
        <taxon>Aspergillaceae</taxon>
        <taxon>Aspergillus</taxon>
        <taxon>Aspergillus subgen. Nidulantes</taxon>
    </lineage>
</organism>
<dbReference type="RefSeq" id="XP_070884713.1">
    <property type="nucleotide sequence ID" value="XM_071024826.1"/>
</dbReference>
<sequence>MLLLLRRPHGPMCVFAITACPGVTASMIVFATPIQMLLQSCSPSFTQSQCGSPRGLQQNLESNFGVTQKFSSQESFRWCLTGEMVVQVRHSLCSLSTSVPSAWFIPGASSWVINPASNYLYIKFLGFRPVGDAWDD</sequence>
<evidence type="ECO:0000313" key="2">
    <source>
        <dbReference type="Proteomes" id="UP001610432"/>
    </source>
</evidence>
<gene>
    <name evidence="1" type="ORF">BJX67DRAFT_153287</name>
</gene>
<reference evidence="1 2" key="1">
    <citation type="submission" date="2024-07" db="EMBL/GenBank/DDBJ databases">
        <title>Section-level genome sequencing and comparative genomics of Aspergillus sections Usti and Cavernicolus.</title>
        <authorList>
            <consortium name="Lawrence Berkeley National Laboratory"/>
            <person name="Nybo J.L."/>
            <person name="Vesth T.C."/>
            <person name="Theobald S."/>
            <person name="Frisvad J.C."/>
            <person name="Larsen T.O."/>
            <person name="Kjaerboelling I."/>
            <person name="Rothschild-Mancinelli K."/>
            <person name="Lyhne E.K."/>
            <person name="Kogle M.E."/>
            <person name="Barry K."/>
            <person name="Clum A."/>
            <person name="Na H."/>
            <person name="Ledsgaard L."/>
            <person name="Lin J."/>
            <person name="Lipzen A."/>
            <person name="Kuo A."/>
            <person name="Riley R."/>
            <person name="Mondo S."/>
            <person name="Labutti K."/>
            <person name="Haridas S."/>
            <person name="Pangalinan J."/>
            <person name="Salamov A.A."/>
            <person name="Simmons B.A."/>
            <person name="Magnuson J.K."/>
            <person name="Chen J."/>
            <person name="Drula E."/>
            <person name="Henrissat B."/>
            <person name="Wiebenga A."/>
            <person name="Lubbers R.J."/>
            <person name="Gomes A.C."/>
            <person name="Macurrencykelacurrency M.R."/>
            <person name="Stajich J."/>
            <person name="Grigoriev I.V."/>
            <person name="Mortensen U.H."/>
            <person name="De Vries R.P."/>
            <person name="Baker S.E."/>
            <person name="Andersen M.R."/>
        </authorList>
    </citation>
    <scope>NUCLEOTIDE SEQUENCE [LARGE SCALE GENOMIC DNA]</scope>
    <source>
        <strain evidence="1 2">CBS 449.75</strain>
    </source>
</reference>
<evidence type="ECO:0000313" key="1">
    <source>
        <dbReference type="EMBL" id="KAL2865734.1"/>
    </source>
</evidence>
<evidence type="ECO:0008006" key="3">
    <source>
        <dbReference type="Google" id="ProtNLM"/>
    </source>
</evidence>
<dbReference type="PROSITE" id="PS51257">
    <property type="entry name" value="PROKAR_LIPOPROTEIN"/>
    <property type="match status" value="1"/>
</dbReference>
<name>A0ABR4LMH2_9EURO</name>
<dbReference type="EMBL" id="JBFXLQ010000029">
    <property type="protein sequence ID" value="KAL2865734.1"/>
    <property type="molecule type" value="Genomic_DNA"/>
</dbReference>
<proteinExistence type="predicted"/>
<dbReference type="Proteomes" id="UP001610432">
    <property type="component" value="Unassembled WGS sequence"/>
</dbReference>
<keyword evidence="2" id="KW-1185">Reference proteome</keyword>
<accession>A0ABR4LMH2</accession>
<dbReference type="GeneID" id="98139898"/>